<dbReference type="EMBL" id="BEYU01000202">
    <property type="protein sequence ID" value="GBG34580.1"/>
    <property type="molecule type" value="Genomic_DNA"/>
</dbReference>
<proteinExistence type="predicted"/>
<evidence type="ECO:0000256" key="6">
    <source>
        <dbReference type="ARBA" id="ARBA00022989"/>
    </source>
</evidence>
<evidence type="ECO:0000256" key="4">
    <source>
        <dbReference type="ARBA" id="ARBA00022519"/>
    </source>
</evidence>
<keyword evidence="5 8" id="KW-0812">Transmembrane</keyword>
<keyword evidence="6 8" id="KW-1133">Transmembrane helix</keyword>
<protein>
    <submittedName>
        <fullName evidence="9">Uncharacterized protein</fullName>
    </submittedName>
</protein>
<dbReference type="Proteomes" id="UP000241890">
    <property type="component" value="Unassembled WGS sequence"/>
</dbReference>
<evidence type="ECO:0000256" key="2">
    <source>
        <dbReference type="ARBA" id="ARBA00022448"/>
    </source>
</evidence>
<comment type="subcellular location">
    <subcellularLocation>
        <location evidence="1">Cell inner membrane</location>
        <topology evidence="1">Multi-pass membrane protein</topology>
    </subcellularLocation>
</comment>
<keyword evidence="3" id="KW-1003">Cell membrane</keyword>
<accession>A0A2R5GUR0</accession>
<feature type="transmembrane region" description="Helical" evidence="8">
    <location>
        <begin position="109"/>
        <end position="133"/>
    </location>
</feature>
<dbReference type="OrthoDB" id="10254418at2759"/>
<evidence type="ECO:0000256" key="1">
    <source>
        <dbReference type="ARBA" id="ARBA00004429"/>
    </source>
</evidence>
<keyword evidence="2" id="KW-0813">Transport</keyword>
<keyword evidence="10" id="KW-1185">Reference proteome</keyword>
<dbReference type="Pfam" id="PF04143">
    <property type="entry name" value="Sulf_transp"/>
    <property type="match status" value="1"/>
</dbReference>
<evidence type="ECO:0000256" key="7">
    <source>
        <dbReference type="ARBA" id="ARBA00023136"/>
    </source>
</evidence>
<feature type="transmembrane region" description="Helical" evidence="8">
    <location>
        <begin position="342"/>
        <end position="363"/>
    </location>
</feature>
<evidence type="ECO:0000256" key="5">
    <source>
        <dbReference type="ARBA" id="ARBA00022692"/>
    </source>
</evidence>
<sequence>MDGLIALGAGTVFGFALDKAHTNVPMVISQQMEMRDFTMMRMFLTASSTSAAVVLALHALGLKERKAERGTALGFNMLGGYGANLVGGFLLGAGMYLSGSCPGTVWAQIGAGMPFTMSILAGGLLGAITFGYLERLGRKNPDFLKRNTPEESDLIPSFLPYAIGSIAFVAMGAGVLAALDTTFPWQDSQARILAAAPPFANYEHGKLDAQYWDPALAGLLLGLLQIPVQLSSGKALGQSSGWVLIASYIAGFFDRNLDKNAPYLTAVREERKPLFQVIVSTGIMAGAALSQYLSGYPMLAPTYANGAGSNLNAFLGGFLLLLGARLGGGCTSGHGLSGMAQLSIASLITVAGMFAGGMIFAAASGNFAEIKF</sequence>
<feature type="transmembrane region" description="Helical" evidence="8">
    <location>
        <begin position="154"/>
        <end position="179"/>
    </location>
</feature>
<feature type="transmembrane region" description="Helical" evidence="8">
    <location>
        <begin position="235"/>
        <end position="253"/>
    </location>
</feature>
<dbReference type="AlphaFoldDB" id="A0A2R5GUR0"/>
<keyword evidence="7 8" id="KW-0472">Membrane</keyword>
<gene>
    <name evidence="9" type="ORF">FCC1311_108012</name>
</gene>
<feature type="transmembrane region" description="Helical" evidence="8">
    <location>
        <begin position="74"/>
        <end position="97"/>
    </location>
</feature>
<dbReference type="GO" id="GO:0005886">
    <property type="term" value="C:plasma membrane"/>
    <property type="evidence" value="ECO:0007669"/>
    <property type="project" value="UniProtKB-SubCell"/>
</dbReference>
<evidence type="ECO:0000256" key="8">
    <source>
        <dbReference type="SAM" id="Phobius"/>
    </source>
</evidence>
<feature type="transmembrane region" description="Helical" evidence="8">
    <location>
        <begin position="313"/>
        <end position="330"/>
    </location>
</feature>
<dbReference type="PANTHER" id="PTHR30574:SF1">
    <property type="entry name" value="SULPHUR TRANSPORT DOMAIN-CONTAINING PROTEIN"/>
    <property type="match status" value="1"/>
</dbReference>
<evidence type="ECO:0000256" key="3">
    <source>
        <dbReference type="ARBA" id="ARBA00022475"/>
    </source>
</evidence>
<dbReference type="PANTHER" id="PTHR30574">
    <property type="entry name" value="INNER MEMBRANE PROTEIN YEDE"/>
    <property type="match status" value="1"/>
</dbReference>
<keyword evidence="4" id="KW-0997">Cell inner membrane</keyword>
<dbReference type="InterPro" id="IPR007272">
    <property type="entry name" value="Sulf_transp_TsuA/YedE"/>
</dbReference>
<dbReference type="InParanoid" id="A0A2R5GUR0"/>
<feature type="transmembrane region" description="Helical" evidence="8">
    <location>
        <begin position="44"/>
        <end position="62"/>
    </location>
</feature>
<evidence type="ECO:0000313" key="10">
    <source>
        <dbReference type="Proteomes" id="UP000241890"/>
    </source>
</evidence>
<reference evidence="9 10" key="1">
    <citation type="submission" date="2017-12" db="EMBL/GenBank/DDBJ databases">
        <title>Sequencing, de novo assembly and annotation of complete genome of a new Thraustochytrid species, strain FCC1311.</title>
        <authorList>
            <person name="Sedici K."/>
            <person name="Godart F."/>
            <person name="Aiese Cigliano R."/>
            <person name="Sanseverino W."/>
            <person name="Barakat M."/>
            <person name="Ortet P."/>
            <person name="Marechal E."/>
            <person name="Cagnac O."/>
            <person name="Amato A."/>
        </authorList>
    </citation>
    <scope>NUCLEOTIDE SEQUENCE [LARGE SCALE GENOMIC DNA]</scope>
</reference>
<feature type="transmembrane region" description="Helical" evidence="8">
    <location>
        <begin position="274"/>
        <end position="293"/>
    </location>
</feature>
<name>A0A2R5GUR0_9STRA</name>
<evidence type="ECO:0000313" key="9">
    <source>
        <dbReference type="EMBL" id="GBG34580.1"/>
    </source>
</evidence>
<comment type="caution">
    <text evidence="9">The sequence shown here is derived from an EMBL/GenBank/DDBJ whole genome shotgun (WGS) entry which is preliminary data.</text>
</comment>
<organism evidence="9 10">
    <name type="scientific">Hondaea fermentalgiana</name>
    <dbReference type="NCBI Taxonomy" id="2315210"/>
    <lineage>
        <taxon>Eukaryota</taxon>
        <taxon>Sar</taxon>
        <taxon>Stramenopiles</taxon>
        <taxon>Bigyra</taxon>
        <taxon>Labyrinthulomycetes</taxon>
        <taxon>Thraustochytrida</taxon>
        <taxon>Thraustochytriidae</taxon>
        <taxon>Hondaea</taxon>
    </lineage>
</organism>